<feature type="binding site" evidence="1">
    <location>
        <position position="119"/>
    </location>
    <ligand>
        <name>S-adenosyl-L-methionine</name>
        <dbReference type="ChEBI" id="CHEBI:59789"/>
    </ligand>
</feature>
<comment type="similarity">
    <text evidence="1">Belongs to the RlmJ family.</text>
</comment>
<dbReference type="Gene3D" id="3.40.50.150">
    <property type="entry name" value="Vaccinia Virus protein VP39"/>
    <property type="match status" value="1"/>
</dbReference>
<proteinExistence type="inferred from homology"/>
<accession>A0A078KYQ3</accession>
<dbReference type="PANTHER" id="PTHR37426:SF1">
    <property type="entry name" value="RIBOSOMAL RNA LARGE SUBUNIT METHYLTRANSFERASE J"/>
    <property type="match status" value="1"/>
</dbReference>
<dbReference type="OrthoDB" id="9791274at2"/>
<reference evidence="2 3" key="1">
    <citation type="submission" date="2014-06" db="EMBL/GenBank/DDBJ databases">
        <authorList>
            <person name="Urmite Genomes Urmite Genomes"/>
        </authorList>
    </citation>
    <scope>NUCLEOTIDE SEQUENCE [LARGE SCALE GENOMIC DNA]</scope>
</reference>
<dbReference type="GO" id="GO:0070475">
    <property type="term" value="P:rRNA base methylation"/>
    <property type="evidence" value="ECO:0007669"/>
    <property type="project" value="UniProtKB-UniRule"/>
</dbReference>
<dbReference type="Proteomes" id="UP000044071">
    <property type="component" value="Unassembled WGS sequence"/>
</dbReference>
<dbReference type="GO" id="GO:0005829">
    <property type="term" value="C:cytosol"/>
    <property type="evidence" value="ECO:0007669"/>
    <property type="project" value="TreeGrafter"/>
</dbReference>
<keyword evidence="1" id="KW-0949">S-adenosyl-L-methionine</keyword>
<dbReference type="eggNOG" id="COG2961">
    <property type="taxonomic scope" value="Bacteria"/>
</dbReference>
<protein>
    <recommendedName>
        <fullName evidence="1">Ribosomal RNA large subunit methyltransferase J</fullName>
        <ecNumber evidence="1">2.1.1.266</ecNumber>
    </recommendedName>
    <alternativeName>
        <fullName evidence="1">23S rRNA (adenine(2030)-N6)-methyltransferase</fullName>
    </alternativeName>
    <alternativeName>
        <fullName evidence="1">23S rRNA m6A2030 methyltransferase</fullName>
    </alternativeName>
</protein>
<feature type="active site" description="Proton acceptor" evidence="1">
    <location>
        <position position="165"/>
    </location>
</feature>
<sequence length="279" mass="31969">MLGYQHGYHAGNFADVLKHLTLTRLLSYMLSKEKPLFYLETHSGRGSYDLKDSQALKTGEHREGISLLWQQKDKLAAVFTPYLQLIKQLNKTGELRFYPGSPSIAIEMLREIDRLYCCELHPREFELLQKLPHSGKRVFYSHSDGLTGLGSLLPPTERRGLIFMDPSFEVKTDYKQIPNAIKSAYQRFSTGVFCLWYPIIDKRLHEQLVRGMTSVAAKEALRIEFYLTSAIQSGMTGCGLWIINPPYTLAEEMKIILEQLRNLFNPGISSYLVEKVTAR</sequence>
<dbReference type="EC" id="2.1.1.266" evidence="1"/>
<comment type="catalytic activity">
    <reaction evidence="1">
        <text>adenosine(2030) in 23S rRNA + S-adenosyl-L-methionine = N(6)-methyladenosine(2030) in 23S rRNA + S-adenosyl-L-homocysteine + H(+)</text>
        <dbReference type="Rhea" id="RHEA:43736"/>
        <dbReference type="Rhea" id="RHEA-COMP:10668"/>
        <dbReference type="Rhea" id="RHEA-COMP:10669"/>
        <dbReference type="ChEBI" id="CHEBI:15378"/>
        <dbReference type="ChEBI" id="CHEBI:57856"/>
        <dbReference type="ChEBI" id="CHEBI:59789"/>
        <dbReference type="ChEBI" id="CHEBI:74411"/>
        <dbReference type="ChEBI" id="CHEBI:74449"/>
        <dbReference type="EC" id="2.1.1.266"/>
    </reaction>
</comment>
<feature type="binding site" evidence="1">
    <location>
        <position position="165"/>
    </location>
    <ligand>
        <name>S-adenosyl-L-methionine</name>
        <dbReference type="ChEBI" id="CHEBI:59789"/>
    </ligand>
</feature>
<evidence type="ECO:0000313" key="2">
    <source>
        <dbReference type="EMBL" id="CDZ78202.1"/>
    </source>
</evidence>
<dbReference type="PANTHER" id="PTHR37426">
    <property type="entry name" value="RIBOSOMAL RNA LARGE SUBUNIT METHYLTRANSFERASE J"/>
    <property type="match status" value="1"/>
</dbReference>
<keyword evidence="1" id="KW-0694">RNA-binding</keyword>
<feature type="binding site" evidence="1">
    <location>
        <position position="101"/>
    </location>
    <ligand>
        <name>S-adenosyl-L-methionine</name>
        <dbReference type="ChEBI" id="CHEBI:59789"/>
    </ligand>
</feature>
<dbReference type="STRING" id="1034943.BN59_02510"/>
<dbReference type="GO" id="GO:0036307">
    <property type="term" value="F:23S rRNA (adenine(2030)-N(6))-methyltransferase activity"/>
    <property type="evidence" value="ECO:0007669"/>
    <property type="project" value="UniProtKB-UniRule"/>
</dbReference>
<dbReference type="GO" id="GO:0003723">
    <property type="term" value="F:RNA binding"/>
    <property type="evidence" value="ECO:0007669"/>
    <property type="project" value="UniProtKB-UniRule"/>
</dbReference>
<evidence type="ECO:0000256" key="1">
    <source>
        <dbReference type="HAMAP-Rule" id="MF_00934"/>
    </source>
</evidence>
<dbReference type="EMBL" id="CCSB01000003">
    <property type="protein sequence ID" value="CDZ78202.1"/>
    <property type="molecule type" value="Genomic_DNA"/>
</dbReference>
<dbReference type="HAMAP" id="MF_00934">
    <property type="entry name" value="23SrRNA_methyltr_J"/>
    <property type="match status" value="1"/>
</dbReference>
<keyword evidence="1" id="KW-0698">rRNA processing</keyword>
<feature type="binding site" evidence="1">
    <location>
        <begin position="144"/>
        <end position="145"/>
    </location>
    <ligand>
        <name>S-adenosyl-L-methionine</name>
        <dbReference type="ChEBI" id="CHEBI:59789"/>
    </ligand>
</feature>
<feature type="binding site" evidence="1">
    <location>
        <position position="42"/>
    </location>
    <ligand>
        <name>S-adenosyl-L-methionine</name>
        <dbReference type="ChEBI" id="CHEBI:59789"/>
    </ligand>
</feature>
<dbReference type="Pfam" id="PF04378">
    <property type="entry name" value="RsmJ"/>
    <property type="match status" value="1"/>
</dbReference>
<keyword evidence="1 2" id="KW-0808">Transferase</keyword>
<dbReference type="RefSeq" id="WP_043874734.1">
    <property type="nucleotide sequence ID" value="NZ_CCVW01000003.1"/>
</dbReference>
<dbReference type="AlphaFoldDB" id="A0A078KYQ3"/>
<comment type="subunit">
    <text evidence="1">Monomer.</text>
</comment>
<name>A0A078KYQ3_9GAMM</name>
<gene>
    <name evidence="1 2" type="primary">rlmJ</name>
    <name evidence="2" type="ORF">BN59_02510</name>
</gene>
<comment type="function">
    <text evidence="1">Specifically methylates the adenine in position 2030 of 23S rRNA.</text>
</comment>
<dbReference type="InterPro" id="IPR007473">
    <property type="entry name" value="RlmJ"/>
</dbReference>
<keyword evidence="3" id="KW-1185">Reference proteome</keyword>
<feature type="site" description="Interaction with substrate rRNA" evidence="1">
    <location>
        <position position="4"/>
    </location>
</feature>
<dbReference type="SUPFAM" id="SSF53335">
    <property type="entry name" value="S-adenosyl-L-methionine-dependent methyltransferases"/>
    <property type="match status" value="1"/>
</dbReference>
<feature type="binding site" evidence="1">
    <location>
        <position position="19"/>
    </location>
    <ligand>
        <name>S-adenosyl-L-methionine</name>
        <dbReference type="ChEBI" id="CHEBI:59789"/>
    </ligand>
</feature>
<evidence type="ECO:0000313" key="3">
    <source>
        <dbReference type="Proteomes" id="UP000044071"/>
    </source>
</evidence>
<keyword evidence="1 2" id="KW-0489">Methyltransferase</keyword>
<dbReference type="InterPro" id="IPR029063">
    <property type="entry name" value="SAM-dependent_MTases_sf"/>
</dbReference>
<organism evidence="2 3">
    <name type="scientific">Legionella massiliensis</name>
    <dbReference type="NCBI Taxonomy" id="1034943"/>
    <lineage>
        <taxon>Bacteria</taxon>
        <taxon>Pseudomonadati</taxon>
        <taxon>Pseudomonadota</taxon>
        <taxon>Gammaproteobacteria</taxon>
        <taxon>Legionellales</taxon>
        <taxon>Legionellaceae</taxon>
        <taxon>Legionella</taxon>
    </lineage>
</organism>